<sequence>MARVAEHTITVEWGDIPPDADGPALVGGAYREYSCTCGVPLPHRMAAELHAVATEQCSTCLGSAVEELVPGFRRGCTSCAGTGRRRNQLMWQLAHAEAELVITVDMVREVIAEFSGPFALSTVADTVRDRLGLRPGRLPVGPRVRDVLRELEAAGEIEMISAPDEMLMGPSVVVYRDPSWRRVSPAG</sequence>
<name>A0A1H1GXF0_9ACTN</name>
<reference evidence="1 2" key="1">
    <citation type="submission" date="2016-10" db="EMBL/GenBank/DDBJ databases">
        <authorList>
            <person name="de Groot N.N."/>
        </authorList>
    </citation>
    <scope>NUCLEOTIDE SEQUENCE [LARGE SCALE GENOMIC DNA]</scope>
    <source>
        <strain evidence="1 2">DSM 43794</strain>
    </source>
</reference>
<proteinExistence type="predicted"/>
<dbReference type="STRING" id="35622.SAMN04489764_3872"/>
<evidence type="ECO:0000313" key="2">
    <source>
        <dbReference type="Proteomes" id="UP000217103"/>
    </source>
</evidence>
<evidence type="ECO:0000313" key="1">
    <source>
        <dbReference type="EMBL" id="SDR17516.1"/>
    </source>
</evidence>
<dbReference type="Proteomes" id="UP000217103">
    <property type="component" value="Unassembled WGS sequence"/>
</dbReference>
<keyword evidence="2" id="KW-1185">Reference proteome</keyword>
<accession>A0A1H1GXF0</accession>
<dbReference type="AlphaFoldDB" id="A0A1H1GXF0"/>
<organism evidence="1 2">
    <name type="scientific">Thermostaphylospora chromogena</name>
    <dbReference type="NCBI Taxonomy" id="35622"/>
    <lineage>
        <taxon>Bacteria</taxon>
        <taxon>Bacillati</taxon>
        <taxon>Actinomycetota</taxon>
        <taxon>Actinomycetes</taxon>
        <taxon>Streptosporangiales</taxon>
        <taxon>Thermomonosporaceae</taxon>
        <taxon>Thermostaphylospora</taxon>
    </lineage>
</organism>
<dbReference type="EMBL" id="FNKK01000002">
    <property type="protein sequence ID" value="SDR17516.1"/>
    <property type="molecule type" value="Genomic_DNA"/>
</dbReference>
<protein>
    <submittedName>
        <fullName evidence="1">Uncharacterized protein</fullName>
    </submittedName>
</protein>
<gene>
    <name evidence="1" type="ORF">SAMN04489764_3872</name>
</gene>